<evidence type="ECO:0000256" key="1">
    <source>
        <dbReference type="ARBA" id="ARBA00001478"/>
    </source>
</evidence>
<evidence type="ECO:0000256" key="6">
    <source>
        <dbReference type="ARBA" id="ARBA00022679"/>
    </source>
</evidence>
<dbReference type="EC" id="2.4.1.21" evidence="8"/>
<reference evidence="12" key="1">
    <citation type="submission" date="2016-11" db="EMBL/GenBank/DDBJ databases">
        <authorList>
            <person name="Varghese N."/>
            <person name="Submissions S."/>
        </authorList>
    </citation>
    <scope>NUCLEOTIDE SEQUENCE [LARGE SCALE GENOMIC DNA]</scope>
    <source>
        <strain evidence="12">DSM 19741</strain>
    </source>
</reference>
<dbReference type="AlphaFoldDB" id="A0A1M5I8S1"/>
<evidence type="ECO:0000256" key="5">
    <source>
        <dbReference type="ARBA" id="ARBA00022676"/>
    </source>
</evidence>
<evidence type="ECO:0000259" key="10">
    <source>
        <dbReference type="Pfam" id="PF08323"/>
    </source>
</evidence>
<dbReference type="Pfam" id="PF08323">
    <property type="entry name" value="Glyco_transf_5"/>
    <property type="match status" value="1"/>
</dbReference>
<feature type="domain" description="Glycosyl transferase family 1" evidence="9">
    <location>
        <begin position="283"/>
        <end position="435"/>
    </location>
</feature>
<dbReference type="NCBIfam" id="TIGR02095">
    <property type="entry name" value="glgA"/>
    <property type="match status" value="1"/>
</dbReference>
<dbReference type="Pfam" id="PF00534">
    <property type="entry name" value="Glycos_transf_1"/>
    <property type="match status" value="1"/>
</dbReference>
<comment type="function">
    <text evidence="2 8">Synthesizes alpha-1,4-glucan chains using ADP-glucose.</text>
</comment>
<accession>A0A1M5I8S1</accession>
<dbReference type="HAMAP" id="MF_00484">
    <property type="entry name" value="Glycogen_synth"/>
    <property type="match status" value="1"/>
</dbReference>
<dbReference type="EMBL" id="FQWE01000006">
    <property type="protein sequence ID" value="SHG24754.1"/>
    <property type="molecule type" value="Genomic_DNA"/>
</dbReference>
<evidence type="ECO:0000256" key="8">
    <source>
        <dbReference type="HAMAP-Rule" id="MF_00484"/>
    </source>
</evidence>
<dbReference type="GO" id="GO:0005978">
    <property type="term" value="P:glycogen biosynthetic process"/>
    <property type="evidence" value="ECO:0007669"/>
    <property type="project" value="UniProtKB-UniRule"/>
</dbReference>
<keyword evidence="12" id="KW-1185">Reference proteome</keyword>
<name>A0A1M5I8S1_9FLAO</name>
<evidence type="ECO:0000313" key="11">
    <source>
        <dbReference type="EMBL" id="SHG24754.1"/>
    </source>
</evidence>
<evidence type="ECO:0000256" key="4">
    <source>
        <dbReference type="ARBA" id="ARBA00010281"/>
    </source>
</evidence>
<dbReference type="GO" id="GO:0004373">
    <property type="term" value="F:alpha-1,4-glucan glucosyltransferase (UDP-glucose donor) activity"/>
    <property type="evidence" value="ECO:0007669"/>
    <property type="project" value="InterPro"/>
</dbReference>
<dbReference type="InterPro" id="IPR011835">
    <property type="entry name" value="GS/SS"/>
</dbReference>
<feature type="domain" description="Starch synthase catalytic" evidence="10">
    <location>
        <begin position="3"/>
        <end position="231"/>
    </location>
</feature>
<proteinExistence type="inferred from homology"/>
<dbReference type="InterPro" id="IPR001296">
    <property type="entry name" value="Glyco_trans_1"/>
</dbReference>
<organism evidence="11 12">
    <name type="scientific">Flavobacterium segetis</name>
    <dbReference type="NCBI Taxonomy" id="271157"/>
    <lineage>
        <taxon>Bacteria</taxon>
        <taxon>Pseudomonadati</taxon>
        <taxon>Bacteroidota</taxon>
        <taxon>Flavobacteriia</taxon>
        <taxon>Flavobacteriales</taxon>
        <taxon>Flavobacteriaceae</taxon>
        <taxon>Flavobacterium</taxon>
    </lineage>
</organism>
<dbReference type="STRING" id="271157.SAMN05444396_106245"/>
<dbReference type="SUPFAM" id="SSF53756">
    <property type="entry name" value="UDP-Glycosyltransferase/glycogen phosphorylase"/>
    <property type="match status" value="1"/>
</dbReference>
<dbReference type="PANTHER" id="PTHR45825">
    <property type="entry name" value="GRANULE-BOUND STARCH SYNTHASE 1, CHLOROPLASTIC/AMYLOPLASTIC"/>
    <property type="match status" value="1"/>
</dbReference>
<dbReference type="GO" id="GO:0009011">
    <property type="term" value="F:alpha-1,4-glucan glucosyltransferase (ADP-glucose donor) activity"/>
    <property type="evidence" value="ECO:0007669"/>
    <property type="project" value="UniProtKB-UniRule"/>
</dbReference>
<dbReference type="InterPro" id="IPR013534">
    <property type="entry name" value="Starch_synth_cat_dom"/>
</dbReference>
<dbReference type="Proteomes" id="UP000184036">
    <property type="component" value="Unassembled WGS sequence"/>
</dbReference>
<dbReference type="UniPathway" id="UPA00164"/>
<dbReference type="CDD" id="cd03791">
    <property type="entry name" value="GT5_Glycogen_synthase_DULL1-like"/>
    <property type="match status" value="1"/>
</dbReference>
<dbReference type="RefSeq" id="WP_072992030.1">
    <property type="nucleotide sequence ID" value="NZ_FQWE01000006.1"/>
</dbReference>
<sequence length="475" mass="54340">MEIFHISAECYPVAKVGGLADVVGALPKYQNKAGHLARVVVPCYDTKFKRDNEFECVHWGHIKLGNFNFPFNILKEVNNILGFELYLVEINELFDRKEVYGYQDDIERFIAFQIATLDWIINRENIPDVINCHDHQTGLIPFMMLYCHKYQKLINTPSIITIHNGLYQGRFGFDKLYYLPEFDLAHVKVLEWDNCINSLAVAVKCAWAVTTVSPNYLNEINYSANGLESLFNMVRYKSKGILNGIDIEVWDPATDGMLEKNYSIINYEIGKQENKEKLCNLFNLDPTKPLFSFIGRLLEEKGGDLLPQAAAIALSENYQQINILILGSGNTAIEKQLNSLLQDYKGNYNTFIGYNEELAHLIYAGSDFLLMPSRVEPCGLNQMYSLRYGTIPIVRRTGGLKDTVIDFGDDGNGICHDQASVGDICYSIQRAFALYDDKKQLNTIRLRGMNIDHSWERVCQKYIEMYKLIINKNES</sequence>
<comment type="pathway">
    <text evidence="3 8">Glycan biosynthesis; glycogen biosynthesis.</text>
</comment>
<keyword evidence="7 8" id="KW-0320">Glycogen biosynthesis</keyword>
<evidence type="ECO:0000256" key="7">
    <source>
        <dbReference type="ARBA" id="ARBA00023056"/>
    </source>
</evidence>
<evidence type="ECO:0000313" key="12">
    <source>
        <dbReference type="Proteomes" id="UP000184036"/>
    </source>
</evidence>
<keyword evidence="6 8" id="KW-0808">Transferase</keyword>
<protein>
    <recommendedName>
        <fullName evidence="8">Glycogen synthase</fullName>
        <ecNumber evidence="8">2.4.1.21</ecNumber>
    </recommendedName>
    <alternativeName>
        <fullName evidence="8">Starch [bacterial glycogen] synthase</fullName>
    </alternativeName>
</protein>
<dbReference type="OrthoDB" id="9808590at2"/>
<comment type="similarity">
    <text evidence="4 8">Belongs to the glycosyltransferase 1 family. Bacterial/plant glycogen synthase subfamily.</text>
</comment>
<evidence type="ECO:0000256" key="2">
    <source>
        <dbReference type="ARBA" id="ARBA00002764"/>
    </source>
</evidence>
<dbReference type="PANTHER" id="PTHR45825:SF11">
    <property type="entry name" value="ALPHA AMYLASE DOMAIN-CONTAINING PROTEIN"/>
    <property type="match status" value="1"/>
</dbReference>
<evidence type="ECO:0000256" key="3">
    <source>
        <dbReference type="ARBA" id="ARBA00004964"/>
    </source>
</evidence>
<gene>
    <name evidence="8" type="primary">glgA</name>
    <name evidence="11" type="ORF">SAMN05444396_106245</name>
</gene>
<comment type="catalytic activity">
    <reaction evidence="1 8">
        <text>[(1-&gt;4)-alpha-D-glucosyl](n) + ADP-alpha-D-glucose = [(1-&gt;4)-alpha-D-glucosyl](n+1) + ADP + H(+)</text>
        <dbReference type="Rhea" id="RHEA:18189"/>
        <dbReference type="Rhea" id="RHEA-COMP:9584"/>
        <dbReference type="Rhea" id="RHEA-COMP:9587"/>
        <dbReference type="ChEBI" id="CHEBI:15378"/>
        <dbReference type="ChEBI" id="CHEBI:15444"/>
        <dbReference type="ChEBI" id="CHEBI:57498"/>
        <dbReference type="ChEBI" id="CHEBI:456216"/>
        <dbReference type="EC" id="2.4.1.21"/>
    </reaction>
</comment>
<keyword evidence="5 8" id="KW-0328">Glycosyltransferase</keyword>
<evidence type="ECO:0000259" key="9">
    <source>
        <dbReference type="Pfam" id="PF00534"/>
    </source>
</evidence>
<dbReference type="Gene3D" id="3.40.50.2000">
    <property type="entry name" value="Glycogen Phosphorylase B"/>
    <property type="match status" value="2"/>
</dbReference>
<feature type="binding site" evidence="8">
    <location>
        <position position="15"/>
    </location>
    <ligand>
        <name>ADP-alpha-D-glucose</name>
        <dbReference type="ChEBI" id="CHEBI:57498"/>
    </ligand>
</feature>